<dbReference type="EMBL" id="PVTE01000010">
    <property type="protein sequence ID" value="PRY37656.1"/>
    <property type="molecule type" value="Genomic_DNA"/>
</dbReference>
<comment type="caution">
    <text evidence="1">The sequence shown here is derived from an EMBL/GenBank/DDBJ whole genome shotgun (WGS) entry which is preliminary data.</text>
</comment>
<dbReference type="InterPro" id="IPR023375">
    <property type="entry name" value="ADC_dom_sf"/>
</dbReference>
<accession>A0A2T0SW63</accession>
<dbReference type="AlphaFoldDB" id="A0A2T0SW63"/>
<dbReference type="Pfam" id="PF09844">
    <property type="entry name" value="DUF2071"/>
    <property type="match status" value="1"/>
</dbReference>
<dbReference type="PANTHER" id="PTHR39186:SF1">
    <property type="entry name" value="DUF2071 DOMAIN-CONTAINING PROTEIN"/>
    <property type="match status" value="1"/>
</dbReference>
<evidence type="ECO:0000313" key="1">
    <source>
        <dbReference type="EMBL" id="PRY37656.1"/>
    </source>
</evidence>
<dbReference type="OrthoDB" id="1421826at2"/>
<organism evidence="1 2">
    <name type="scientific">Spirosoma oryzae</name>
    <dbReference type="NCBI Taxonomy" id="1469603"/>
    <lineage>
        <taxon>Bacteria</taxon>
        <taxon>Pseudomonadati</taxon>
        <taxon>Bacteroidota</taxon>
        <taxon>Cytophagia</taxon>
        <taxon>Cytophagales</taxon>
        <taxon>Cytophagaceae</taxon>
        <taxon>Spirosoma</taxon>
    </lineage>
</organism>
<dbReference type="InterPro" id="IPR018644">
    <property type="entry name" value="DUF2071"/>
</dbReference>
<gene>
    <name evidence="1" type="ORF">CLV58_110126</name>
</gene>
<dbReference type="RefSeq" id="WP_106138376.1">
    <property type="nucleotide sequence ID" value="NZ_PVTE01000010.1"/>
</dbReference>
<evidence type="ECO:0000313" key="2">
    <source>
        <dbReference type="Proteomes" id="UP000238375"/>
    </source>
</evidence>
<name>A0A2T0SW63_9BACT</name>
<reference evidence="1 2" key="1">
    <citation type="submission" date="2018-03" db="EMBL/GenBank/DDBJ databases">
        <title>Genomic Encyclopedia of Archaeal and Bacterial Type Strains, Phase II (KMG-II): from individual species to whole genera.</title>
        <authorList>
            <person name="Goeker M."/>
        </authorList>
    </citation>
    <scope>NUCLEOTIDE SEQUENCE [LARGE SCALE GENOMIC DNA]</scope>
    <source>
        <strain evidence="1 2">DSM 28354</strain>
    </source>
</reference>
<proteinExistence type="predicted"/>
<sequence length="240" mass="27884">MAFTFLSADWCNLIFANYPIDRAVLQPLVPHGTELDDYNGVCFGSLVGFNFEKVRMLGEVPVPFHTEFEEFNLRFYVRRKTEKGWQRGVVFVKEIVPKPAIVWVARTLYGEPYETRPMRHTWQFRDDSQHIRYEWKVGDDWNYIDVEASRAGEQAQPGSEEWFITENYWGYTARGAKHTSEFEVVHDRWKIYPVSQFDVRCDVAQLYGSQFAPFFTGPPSSVFLADGAPVTIRSGQEIKA</sequence>
<dbReference type="PANTHER" id="PTHR39186">
    <property type="entry name" value="DUF2071 FAMILY PROTEIN"/>
    <property type="match status" value="1"/>
</dbReference>
<evidence type="ECO:0008006" key="3">
    <source>
        <dbReference type="Google" id="ProtNLM"/>
    </source>
</evidence>
<protein>
    <recommendedName>
        <fullName evidence="3">DUF2071 domain-containing protein</fullName>
    </recommendedName>
</protein>
<dbReference type="SUPFAM" id="SSF160104">
    <property type="entry name" value="Acetoacetate decarboxylase-like"/>
    <property type="match status" value="1"/>
</dbReference>
<keyword evidence="2" id="KW-1185">Reference proteome</keyword>
<dbReference type="Proteomes" id="UP000238375">
    <property type="component" value="Unassembled WGS sequence"/>
</dbReference>